<keyword evidence="5 6" id="KW-0472">Membrane</keyword>
<feature type="non-terminal residue" evidence="7">
    <location>
        <position position="1"/>
    </location>
</feature>
<keyword evidence="3 6" id="KW-0812">Transmembrane</keyword>
<feature type="transmembrane region" description="Helical" evidence="6">
    <location>
        <begin position="13"/>
        <end position="37"/>
    </location>
</feature>
<evidence type="ECO:0000256" key="3">
    <source>
        <dbReference type="ARBA" id="ARBA00022692"/>
    </source>
</evidence>
<feature type="non-terminal residue" evidence="7">
    <location>
        <position position="104"/>
    </location>
</feature>
<reference evidence="7 8" key="1">
    <citation type="journal article" date="2019" name="Environ. Microbiol.">
        <title>An active ?-lactamase is a part of an orchestrated cell wall stress resistance network of Bacillus subtilis and related rhizosphere species.</title>
        <authorList>
            <person name="Bucher T."/>
            <person name="Keren-Paz A."/>
            <person name="Hausser J."/>
            <person name="Olender T."/>
            <person name="Cytryn E."/>
            <person name="Kolodkin-Gal I."/>
        </authorList>
    </citation>
    <scope>NUCLEOTIDE SEQUENCE [LARGE SCALE GENOMIC DNA]</scope>
    <source>
        <strain evidence="7 8">I4</strain>
    </source>
</reference>
<dbReference type="InterPro" id="IPR050833">
    <property type="entry name" value="Poly_Biosynth_Transport"/>
</dbReference>
<keyword evidence="4 6" id="KW-1133">Transmembrane helix</keyword>
<dbReference type="PANTHER" id="PTHR30250:SF11">
    <property type="entry name" value="O-ANTIGEN TRANSPORTER-RELATED"/>
    <property type="match status" value="1"/>
</dbReference>
<keyword evidence="2" id="KW-1003">Cell membrane</keyword>
<dbReference type="AlphaFoldDB" id="A0A9X9EPP3"/>
<feature type="transmembrane region" description="Helical" evidence="6">
    <location>
        <begin position="44"/>
        <end position="61"/>
    </location>
</feature>
<evidence type="ECO:0000256" key="2">
    <source>
        <dbReference type="ARBA" id="ARBA00022475"/>
    </source>
</evidence>
<evidence type="ECO:0000313" key="8">
    <source>
        <dbReference type="Proteomes" id="UP000309170"/>
    </source>
</evidence>
<name>A0A9X9EPP3_9BACI</name>
<gene>
    <name evidence="7" type="ORF">FC678_25950</name>
</gene>
<comment type="subcellular location">
    <subcellularLocation>
        <location evidence="1">Cell membrane</location>
        <topology evidence="1">Multi-pass membrane protein</topology>
    </subcellularLocation>
</comment>
<evidence type="ECO:0000256" key="1">
    <source>
        <dbReference type="ARBA" id="ARBA00004651"/>
    </source>
</evidence>
<feature type="transmembrane region" description="Helical" evidence="6">
    <location>
        <begin position="67"/>
        <end position="84"/>
    </location>
</feature>
<dbReference type="Proteomes" id="UP000309170">
    <property type="component" value="Unassembled WGS sequence"/>
</dbReference>
<organism evidence="7 8">
    <name type="scientific">Peribacillus simplex</name>
    <dbReference type="NCBI Taxonomy" id="1478"/>
    <lineage>
        <taxon>Bacteria</taxon>
        <taxon>Bacillati</taxon>
        <taxon>Bacillota</taxon>
        <taxon>Bacilli</taxon>
        <taxon>Bacillales</taxon>
        <taxon>Bacillaceae</taxon>
        <taxon>Peribacillus</taxon>
    </lineage>
</organism>
<protein>
    <submittedName>
        <fullName evidence="7">Lipopolysaccharide biosynthesis protein</fullName>
    </submittedName>
</protein>
<accession>A0A9X9EPP3</accession>
<proteinExistence type="predicted"/>
<dbReference type="RefSeq" id="WP_170971782.1">
    <property type="nucleotide sequence ID" value="NZ_SZNT01000809.1"/>
</dbReference>
<dbReference type="PANTHER" id="PTHR30250">
    <property type="entry name" value="PST FAMILY PREDICTED COLANIC ACID TRANSPORTER"/>
    <property type="match status" value="1"/>
</dbReference>
<evidence type="ECO:0000313" key="7">
    <source>
        <dbReference type="EMBL" id="TKH00449.1"/>
    </source>
</evidence>
<evidence type="ECO:0000256" key="4">
    <source>
        <dbReference type="ARBA" id="ARBA00022989"/>
    </source>
</evidence>
<evidence type="ECO:0000256" key="5">
    <source>
        <dbReference type="ARBA" id="ARBA00023136"/>
    </source>
</evidence>
<sequence length="104" mass="11716">VLLGPEYQEASKILPFLVFMPLMYTISETTVLGINFYKKPKWHIVIAGVSCICNIIGNWVLVPQFGGLGAALSTAFSFIVFFMLRTHISLKYYKVNYGLGKLYT</sequence>
<evidence type="ECO:0000256" key="6">
    <source>
        <dbReference type="SAM" id="Phobius"/>
    </source>
</evidence>
<dbReference type="EMBL" id="SZNT01000809">
    <property type="protein sequence ID" value="TKH00449.1"/>
    <property type="molecule type" value="Genomic_DNA"/>
</dbReference>
<comment type="caution">
    <text evidence="7">The sequence shown here is derived from an EMBL/GenBank/DDBJ whole genome shotgun (WGS) entry which is preliminary data.</text>
</comment>
<dbReference type="GO" id="GO:0005886">
    <property type="term" value="C:plasma membrane"/>
    <property type="evidence" value="ECO:0007669"/>
    <property type="project" value="UniProtKB-SubCell"/>
</dbReference>